<keyword evidence="7" id="KW-0804">Transcription</keyword>
<keyword evidence="12" id="KW-1185">Reference proteome</keyword>
<dbReference type="GO" id="GO:0005634">
    <property type="term" value="C:nucleus"/>
    <property type="evidence" value="ECO:0007669"/>
    <property type="project" value="TreeGrafter"/>
</dbReference>
<comment type="caution">
    <text evidence="11">The sequence shown here is derived from an EMBL/GenBank/DDBJ whole genome shotgun (WGS) entry which is preliminary data.</text>
</comment>
<dbReference type="InterPro" id="IPR055185">
    <property type="entry name" value="C2CH-4th_BIRD-IDD"/>
</dbReference>
<dbReference type="GO" id="GO:0008270">
    <property type="term" value="F:zinc ion binding"/>
    <property type="evidence" value="ECO:0007669"/>
    <property type="project" value="UniProtKB-KW"/>
</dbReference>
<organism evidence="11 12">
    <name type="scientific">Striga hermonthica</name>
    <name type="common">Purple witchweed</name>
    <name type="synonym">Buchnera hermonthica</name>
    <dbReference type="NCBI Taxonomy" id="68872"/>
    <lineage>
        <taxon>Eukaryota</taxon>
        <taxon>Viridiplantae</taxon>
        <taxon>Streptophyta</taxon>
        <taxon>Embryophyta</taxon>
        <taxon>Tracheophyta</taxon>
        <taxon>Spermatophyta</taxon>
        <taxon>Magnoliopsida</taxon>
        <taxon>eudicotyledons</taxon>
        <taxon>Gunneridae</taxon>
        <taxon>Pentapetalae</taxon>
        <taxon>asterids</taxon>
        <taxon>lamiids</taxon>
        <taxon>Lamiales</taxon>
        <taxon>Orobanchaceae</taxon>
        <taxon>Buchnereae</taxon>
        <taxon>Striga</taxon>
    </lineage>
</organism>
<evidence type="ECO:0000313" key="12">
    <source>
        <dbReference type="Proteomes" id="UP001153555"/>
    </source>
</evidence>
<dbReference type="Pfam" id="PF22996">
    <property type="entry name" value="C2H2-2nd_BIRD-IDD"/>
    <property type="match status" value="1"/>
</dbReference>
<dbReference type="SUPFAM" id="SSF57667">
    <property type="entry name" value="beta-beta-alpha zinc fingers"/>
    <property type="match status" value="1"/>
</dbReference>
<dbReference type="PROSITE" id="PS00028">
    <property type="entry name" value="ZINC_FINGER_C2H2_1"/>
    <property type="match status" value="1"/>
</dbReference>
<dbReference type="Gene3D" id="3.30.160.60">
    <property type="entry name" value="Classic Zinc Finger"/>
    <property type="match status" value="2"/>
</dbReference>
<dbReference type="EMBL" id="CACSLK010030184">
    <property type="protein sequence ID" value="CAA0836488.1"/>
    <property type="molecule type" value="Genomic_DNA"/>
</dbReference>
<dbReference type="InterPro" id="IPR031140">
    <property type="entry name" value="IDD1-16"/>
</dbReference>
<keyword evidence="3 8" id="KW-0863">Zinc-finger</keyword>
<evidence type="ECO:0000256" key="3">
    <source>
        <dbReference type="ARBA" id="ARBA00022771"/>
    </source>
</evidence>
<reference evidence="11" key="1">
    <citation type="submission" date="2019-12" db="EMBL/GenBank/DDBJ databases">
        <authorList>
            <person name="Scholes J."/>
        </authorList>
    </citation>
    <scope>NUCLEOTIDE SEQUENCE</scope>
</reference>
<dbReference type="Proteomes" id="UP001153555">
    <property type="component" value="Unassembled WGS sequence"/>
</dbReference>
<dbReference type="AlphaFoldDB" id="A0A9N7NRT8"/>
<evidence type="ECO:0000256" key="2">
    <source>
        <dbReference type="ARBA" id="ARBA00022737"/>
    </source>
</evidence>
<feature type="region of interest" description="Disordered" evidence="9">
    <location>
        <begin position="1"/>
        <end position="52"/>
    </location>
</feature>
<keyword evidence="5" id="KW-0805">Transcription regulation</keyword>
<evidence type="ECO:0000256" key="5">
    <source>
        <dbReference type="ARBA" id="ARBA00023015"/>
    </source>
</evidence>
<dbReference type="InterPro" id="IPR013087">
    <property type="entry name" value="Znf_C2H2_type"/>
</dbReference>
<dbReference type="PANTHER" id="PTHR10593:SF239">
    <property type="entry name" value="C2H2-TYPE DOMAIN-CONTAINING PROTEIN"/>
    <property type="match status" value="1"/>
</dbReference>
<evidence type="ECO:0000256" key="1">
    <source>
        <dbReference type="ARBA" id="ARBA00022723"/>
    </source>
</evidence>
<feature type="domain" description="C2H2-type" evidence="10">
    <location>
        <begin position="68"/>
        <end position="90"/>
    </location>
</feature>
<dbReference type="InterPro" id="IPR036236">
    <property type="entry name" value="Znf_C2H2_sf"/>
</dbReference>
<dbReference type="PROSITE" id="PS50157">
    <property type="entry name" value="ZINC_FINGER_C2H2_2"/>
    <property type="match status" value="1"/>
</dbReference>
<dbReference type="Pfam" id="PF00096">
    <property type="entry name" value="zf-C2H2"/>
    <property type="match status" value="1"/>
</dbReference>
<feature type="region of interest" description="Disordered" evidence="9">
    <location>
        <begin position="218"/>
        <end position="240"/>
    </location>
</feature>
<sequence>MMSGDIFSLPNPHQDQLETNPNSRPNPNPIPSPSPNPTKKRRNLPGTPDPDAEVIALSPKTLMATNRFVCEICNKGFQRDQNLQLHRRGHNLPWKLKQRANKDQIKKKVYICPEKTCVHHDPARALGDLTGIKKHFSRKHGEKKWKCEKCSKKYAVQSDWKAHSKTCGTREYKCDCGTLFSRKDSFITHRAFCDALADESARFTNIGANSLNFRSQDFVNRNNNNSSNNNNSNNSNNNLMGGLGFANPNLAGGFRSPDFGPILGGDNHHHHHKPGLPLWLNHQANPHLNPNIDQSSGLFMAHDMIQMTTSPNNLFGPPGAAQSMGTTTYSNLSLSSLQGNMKEEPVMGGKMVVDHSLVSSLYSSENNGPAAMSATALLQKAAQMGSTKSGPGFFGNTVGVMNSGSSPSSSSTNAALSFGGAQAGRSELHQVFGAVMDGFDGGAIGRAPGGQVNGRGLHGAAESGGLTRDFLGMGGGEGGEGGPFSPQELAKFVSMSSAMGLGGGHFTGDH</sequence>
<name>A0A9N7NRT8_STRHE</name>
<proteinExistence type="predicted"/>
<keyword evidence="4" id="KW-0862">Zinc</keyword>
<protein>
    <submittedName>
        <fullName evidence="11">Protein indeterminate-domain 2</fullName>
    </submittedName>
</protein>
<evidence type="ECO:0000256" key="7">
    <source>
        <dbReference type="ARBA" id="ARBA00023163"/>
    </source>
</evidence>
<dbReference type="InterPro" id="IPR055186">
    <property type="entry name" value="C2H2-2nd_BIRD-IDD"/>
</dbReference>
<dbReference type="InterPro" id="IPR055187">
    <property type="entry name" value="C2CH-3rd_BIRD-IDD"/>
</dbReference>
<dbReference type="OrthoDB" id="6354171at2759"/>
<evidence type="ECO:0000256" key="9">
    <source>
        <dbReference type="SAM" id="MobiDB-lite"/>
    </source>
</evidence>
<dbReference type="Pfam" id="PF22992">
    <property type="entry name" value="C2CH-4th_BIRD-IDD"/>
    <property type="match status" value="1"/>
</dbReference>
<dbReference type="FunFam" id="3.30.160.60:FF:000554">
    <property type="entry name" value="protein indeterminate-domain 12-like"/>
    <property type="match status" value="1"/>
</dbReference>
<keyword evidence="1" id="KW-0479">Metal-binding</keyword>
<keyword evidence="2" id="KW-0677">Repeat</keyword>
<dbReference type="GO" id="GO:0003677">
    <property type="term" value="F:DNA binding"/>
    <property type="evidence" value="ECO:0007669"/>
    <property type="project" value="UniProtKB-KW"/>
</dbReference>
<evidence type="ECO:0000313" key="11">
    <source>
        <dbReference type="EMBL" id="CAA0836488.1"/>
    </source>
</evidence>
<evidence type="ECO:0000256" key="6">
    <source>
        <dbReference type="ARBA" id="ARBA00023125"/>
    </source>
</evidence>
<dbReference type="SMART" id="SM00355">
    <property type="entry name" value="ZnF_C2H2"/>
    <property type="match status" value="3"/>
</dbReference>
<dbReference type="PANTHER" id="PTHR10593">
    <property type="entry name" value="SERINE/THREONINE-PROTEIN KINASE RIO"/>
    <property type="match status" value="1"/>
</dbReference>
<dbReference type="GO" id="GO:0003700">
    <property type="term" value="F:DNA-binding transcription factor activity"/>
    <property type="evidence" value="ECO:0007669"/>
    <property type="project" value="TreeGrafter"/>
</dbReference>
<evidence type="ECO:0000256" key="4">
    <source>
        <dbReference type="ARBA" id="ARBA00022833"/>
    </source>
</evidence>
<accession>A0A9N7NRT8</accession>
<keyword evidence="6" id="KW-0238">DNA-binding</keyword>
<evidence type="ECO:0000259" key="10">
    <source>
        <dbReference type="PROSITE" id="PS50157"/>
    </source>
</evidence>
<feature type="compositionally biased region" description="Low complexity" evidence="9">
    <location>
        <begin position="222"/>
        <end position="238"/>
    </location>
</feature>
<evidence type="ECO:0000256" key="8">
    <source>
        <dbReference type="PROSITE-ProRule" id="PRU00042"/>
    </source>
</evidence>
<gene>
    <name evidence="11" type="ORF">SHERM_03575</name>
</gene>
<dbReference type="FunFam" id="3.30.160.60:FF:000131">
    <property type="entry name" value="protein indeterminate-domain 5, chloroplastic-like"/>
    <property type="match status" value="1"/>
</dbReference>
<feature type="compositionally biased region" description="Pro residues" evidence="9">
    <location>
        <begin position="24"/>
        <end position="36"/>
    </location>
</feature>
<dbReference type="Pfam" id="PF22995">
    <property type="entry name" value="C2CH-3rd_BIRD-IDD"/>
    <property type="match status" value="1"/>
</dbReference>